<dbReference type="PATRIC" id="fig|65700.7.peg.976"/>
<dbReference type="Proteomes" id="UP000264980">
    <property type="component" value="Chromosome"/>
</dbReference>
<dbReference type="Proteomes" id="UP000033924">
    <property type="component" value="Unassembled WGS sequence"/>
</dbReference>
<dbReference type="EMBL" id="JXNU01000003">
    <property type="protein sequence ID" value="KKF34762.1"/>
    <property type="molecule type" value="Genomic_DNA"/>
</dbReference>
<accession>A0A0M2KBV5</accession>
<dbReference type="AlphaFoldDB" id="A0A0M2KBV5"/>
<proteinExistence type="predicted"/>
<name>A0A0M2KBV5_9GAMM</name>
<protein>
    <submittedName>
        <fullName evidence="2">Uncharacterized protein</fullName>
    </submittedName>
</protein>
<organism evidence="2 3">
    <name type="scientific">Erwinia tracheiphila</name>
    <dbReference type="NCBI Taxonomy" id="65700"/>
    <lineage>
        <taxon>Bacteria</taxon>
        <taxon>Pseudomonadati</taxon>
        <taxon>Pseudomonadota</taxon>
        <taxon>Gammaproteobacteria</taxon>
        <taxon>Enterobacterales</taxon>
        <taxon>Erwiniaceae</taxon>
        <taxon>Erwinia</taxon>
    </lineage>
</organism>
<evidence type="ECO:0000313" key="3">
    <source>
        <dbReference type="Proteomes" id="UP000033924"/>
    </source>
</evidence>
<dbReference type="EMBL" id="CP013970">
    <property type="protein sequence ID" value="AXF75979.1"/>
    <property type="molecule type" value="Genomic_DNA"/>
</dbReference>
<reference evidence="1 4" key="2">
    <citation type="submission" date="2016-01" db="EMBL/GenBank/DDBJ databases">
        <authorList>
            <person name="Oliw E.H."/>
        </authorList>
    </citation>
    <scope>NUCLEOTIDE SEQUENCE [LARGE SCALE GENOMIC DNA]</scope>
    <source>
        <strain evidence="1 4">MDcuke</strain>
    </source>
</reference>
<sequence>MKMAMSICDVFRLPDKPFRERETLLAGIDRRHFISAAKPDGQQLLSVTSPDRMILAFACWLKMLHDVGWRQR</sequence>
<dbReference type="STRING" id="65700.SY86_03890"/>
<evidence type="ECO:0000313" key="2">
    <source>
        <dbReference type="EMBL" id="KKF34762.1"/>
    </source>
</evidence>
<reference evidence="2 3" key="1">
    <citation type="submission" date="2015-01" db="EMBL/GenBank/DDBJ databases">
        <title>Erwinia tracheiphila.</title>
        <authorList>
            <person name="Shapiro L.R."/>
        </authorList>
    </citation>
    <scope>NUCLEOTIDE SEQUENCE [LARGE SCALE GENOMIC DNA]</scope>
    <source>
        <strain evidence="2 3">BuffGH</strain>
    </source>
</reference>
<evidence type="ECO:0000313" key="1">
    <source>
        <dbReference type="EMBL" id="AXF75979.1"/>
    </source>
</evidence>
<evidence type="ECO:0000313" key="4">
    <source>
        <dbReference type="Proteomes" id="UP000264980"/>
    </source>
</evidence>
<gene>
    <name evidence="1" type="ORF">AV903_07835</name>
    <name evidence="2" type="ORF">SY86_03890</name>
</gene>
<keyword evidence="3" id="KW-1185">Reference proteome</keyword>